<dbReference type="GO" id="GO:0005085">
    <property type="term" value="F:guanyl-nucleotide exchange factor activity"/>
    <property type="evidence" value="ECO:0007669"/>
    <property type="project" value="InterPro"/>
</dbReference>
<dbReference type="InterPro" id="IPR040144">
    <property type="entry name" value="RAP1GDS1"/>
</dbReference>
<dbReference type="GO" id="GO:0005829">
    <property type="term" value="C:cytosol"/>
    <property type="evidence" value="ECO:0007669"/>
    <property type="project" value="UniProtKB-SubCell"/>
</dbReference>
<proteinExistence type="predicted"/>
<dbReference type="EMBL" id="CAJPEV010000637">
    <property type="protein sequence ID" value="CAG0887126.1"/>
    <property type="molecule type" value="Genomic_DNA"/>
</dbReference>
<dbReference type="InterPro" id="IPR016024">
    <property type="entry name" value="ARM-type_fold"/>
</dbReference>
<name>A0A7R8X7K3_9CRUS</name>
<dbReference type="OrthoDB" id="26149at2759"/>
<sequence>MQTSLADALDSWVSAEEAAKGEALRINQENLLQETVFSQMSEALGSDDVKRQTGCAKLLAELLKSQNARETILDRRPDIPSQLLSCMSAEKAELAVHSCRALANLCYESDAGRRTVLDHGGGEKVLDVLRKSLGCSSPDSRMLRSAVTGFILNLINDYEPSQNKVLELGVLDILLQYLSMHQDEVDSTIHILTVLSCVADSEEGRGLLTRMDLLQPLSQLLAAAESAEVLELSLELLNSILDKDSEGLAETKANICKALISLLERIPSSKREEDHSWQNVLSTSSDLLVLTLNEDECAEVLYQDGMGEHFLKLKSWLDVPGLQATAALAMANFTRNDKSSIEMLEMSVGQSILKVLKSIKADEHDLPLLHACLGTLRNLAIPKENKRKLWDYGLLQALLPLKDIQAFPVVFKLLGTLRLAIHGQKEGAMALGKENGLLRQVVSWGKQDQHPGVQAEASRLLAAILRHSMEKETAERLKAIPGVFEVLLEMVESEHVLMQVEALGACTLAATFLGPELPPEFMHTSNRDRLQAVLLASGRPREVTDNVLAFLVALLNKSKDHPLSTEDKEAWKASLEEPLKALSSSIHAEKASQLLTSLSLN</sequence>
<dbReference type="AlphaFoldDB" id="A0A7R8X7K3"/>
<keyword evidence="6" id="KW-0496">Mitochondrion</keyword>
<evidence type="ECO:0000256" key="3">
    <source>
        <dbReference type="ARBA" id="ARBA00004514"/>
    </source>
</evidence>
<protein>
    <submittedName>
        <fullName evidence="7">Uncharacterized protein</fullName>
    </submittedName>
</protein>
<comment type="subcellular location">
    <subcellularLocation>
        <location evidence="3">Cytoplasm</location>
        <location evidence="3">Cytosol</location>
    </subcellularLocation>
    <subcellularLocation>
        <location evidence="2">Endoplasmic reticulum</location>
    </subcellularLocation>
    <subcellularLocation>
        <location evidence="1">Mitochondrion</location>
    </subcellularLocation>
</comment>
<evidence type="ECO:0000313" key="7">
    <source>
        <dbReference type="EMBL" id="CAD7244433.1"/>
    </source>
</evidence>
<evidence type="ECO:0000256" key="4">
    <source>
        <dbReference type="ARBA" id="ARBA00022490"/>
    </source>
</evidence>
<reference evidence="7" key="1">
    <citation type="submission" date="2020-11" db="EMBL/GenBank/DDBJ databases">
        <authorList>
            <person name="Tran Van P."/>
        </authorList>
    </citation>
    <scope>NUCLEOTIDE SEQUENCE</scope>
</reference>
<dbReference type="Proteomes" id="UP000677054">
    <property type="component" value="Unassembled WGS sequence"/>
</dbReference>
<dbReference type="GO" id="GO:0005783">
    <property type="term" value="C:endoplasmic reticulum"/>
    <property type="evidence" value="ECO:0007669"/>
    <property type="project" value="UniProtKB-SubCell"/>
</dbReference>
<evidence type="ECO:0000256" key="5">
    <source>
        <dbReference type="ARBA" id="ARBA00022824"/>
    </source>
</evidence>
<evidence type="ECO:0000256" key="2">
    <source>
        <dbReference type="ARBA" id="ARBA00004240"/>
    </source>
</evidence>
<dbReference type="InterPro" id="IPR000225">
    <property type="entry name" value="Armadillo"/>
</dbReference>
<evidence type="ECO:0000313" key="8">
    <source>
        <dbReference type="Proteomes" id="UP000677054"/>
    </source>
</evidence>
<dbReference type="SUPFAM" id="SSF48371">
    <property type="entry name" value="ARM repeat"/>
    <property type="match status" value="2"/>
</dbReference>
<keyword evidence="5" id="KW-0256">Endoplasmic reticulum</keyword>
<dbReference type="GO" id="GO:0005739">
    <property type="term" value="C:mitochondrion"/>
    <property type="evidence" value="ECO:0007669"/>
    <property type="project" value="UniProtKB-SubCell"/>
</dbReference>
<accession>A0A7R8X7K3</accession>
<dbReference type="Gene3D" id="1.25.10.10">
    <property type="entry name" value="Leucine-rich Repeat Variant"/>
    <property type="match status" value="1"/>
</dbReference>
<evidence type="ECO:0000256" key="6">
    <source>
        <dbReference type="ARBA" id="ARBA00023128"/>
    </source>
</evidence>
<dbReference type="EMBL" id="LR900154">
    <property type="protein sequence ID" value="CAD7244433.1"/>
    <property type="molecule type" value="Genomic_DNA"/>
</dbReference>
<dbReference type="InterPro" id="IPR011989">
    <property type="entry name" value="ARM-like"/>
</dbReference>
<keyword evidence="4" id="KW-0963">Cytoplasm</keyword>
<evidence type="ECO:0000256" key="1">
    <source>
        <dbReference type="ARBA" id="ARBA00004173"/>
    </source>
</evidence>
<keyword evidence="8" id="KW-1185">Reference proteome</keyword>
<dbReference type="SMART" id="SM00185">
    <property type="entry name" value="ARM"/>
    <property type="match status" value="4"/>
</dbReference>
<dbReference type="PANTHER" id="PTHR10957">
    <property type="entry name" value="RAP1 GTPASE-GDP DISSOCIATION STIMULATOR 1"/>
    <property type="match status" value="1"/>
</dbReference>
<gene>
    <name evidence="7" type="ORF">DSTB1V02_LOCUS4329</name>
</gene>
<organism evidence="7">
    <name type="scientific">Darwinula stevensoni</name>
    <dbReference type="NCBI Taxonomy" id="69355"/>
    <lineage>
        <taxon>Eukaryota</taxon>
        <taxon>Metazoa</taxon>
        <taxon>Ecdysozoa</taxon>
        <taxon>Arthropoda</taxon>
        <taxon>Crustacea</taxon>
        <taxon>Oligostraca</taxon>
        <taxon>Ostracoda</taxon>
        <taxon>Podocopa</taxon>
        <taxon>Podocopida</taxon>
        <taxon>Darwinulocopina</taxon>
        <taxon>Darwinuloidea</taxon>
        <taxon>Darwinulidae</taxon>
        <taxon>Darwinula</taxon>
    </lineage>
</organism>